<reference evidence="2" key="4">
    <citation type="submission" date="2025-09" db="UniProtKB">
        <authorList>
            <consortium name="Ensembl"/>
        </authorList>
    </citation>
    <scope>IDENTIFICATION</scope>
    <source>
        <strain evidence="2">17573</strain>
    </source>
</reference>
<dbReference type="InterPro" id="IPR031465">
    <property type="entry name" value="DUF4681"/>
</dbReference>
<reference evidence="3" key="1">
    <citation type="journal article" date="2007" name="Science">
        <title>Evolutionary and biomedical insights from the rhesus macaque genome.</title>
        <authorList>
            <person name="Gibbs R.A."/>
            <person name="Rogers J."/>
            <person name="Katze M.G."/>
            <person name="Bumgarner R."/>
            <person name="Weinstock G.M."/>
            <person name="Mardis E.R."/>
            <person name="Remington K.A."/>
            <person name="Strausberg R.L."/>
            <person name="Venter J.C."/>
            <person name="Wilson R.K."/>
            <person name="Batzer M.A."/>
            <person name="Bustamante C.D."/>
            <person name="Eichler E.E."/>
            <person name="Hahn M.W."/>
            <person name="Hardison R.C."/>
            <person name="Makova K.D."/>
            <person name="Miller W."/>
            <person name="Milosavljevic A."/>
            <person name="Palermo R.E."/>
            <person name="Siepel A."/>
            <person name="Sikela J.M."/>
            <person name="Attaway T."/>
            <person name="Bell S."/>
            <person name="Bernard K.E."/>
            <person name="Buhay C.J."/>
            <person name="Chandrabose M.N."/>
            <person name="Dao M."/>
            <person name="Davis C."/>
            <person name="Delehaunty K.D."/>
            <person name="Ding Y."/>
            <person name="Dinh H.H."/>
            <person name="Dugan-Rocha S."/>
            <person name="Fulton L.A."/>
            <person name="Gabisi R.A."/>
            <person name="Garner T.T."/>
            <person name="Godfrey J."/>
            <person name="Hawes A.C."/>
            <person name="Hernandez J."/>
            <person name="Hines S."/>
            <person name="Holder M."/>
            <person name="Hume J."/>
            <person name="Jhangiani S.N."/>
            <person name="Joshi V."/>
            <person name="Khan Z.M."/>
            <person name="Kirkness E.F."/>
            <person name="Cree A."/>
            <person name="Fowler R.G."/>
            <person name="Lee S."/>
            <person name="Lewis L.R."/>
            <person name="Li Z."/>
            <person name="Liu Y.-S."/>
            <person name="Moore S.M."/>
            <person name="Muzny D."/>
            <person name="Nazareth L.V."/>
            <person name="Ngo D.N."/>
            <person name="Okwuonu G.O."/>
            <person name="Pai G."/>
            <person name="Parker D."/>
            <person name="Paul H.A."/>
            <person name="Pfannkoch C."/>
            <person name="Pohl C.S."/>
            <person name="Rogers Y.-H.C."/>
            <person name="Ruiz S.J."/>
            <person name="Sabo A."/>
            <person name="Santibanez J."/>
            <person name="Schneider B.W."/>
            <person name="Smith S.M."/>
            <person name="Sodergren E."/>
            <person name="Svatek A.F."/>
            <person name="Utterback T.R."/>
            <person name="Vattathil S."/>
            <person name="Warren W."/>
            <person name="White C.S."/>
            <person name="Chinwalla A.T."/>
            <person name="Feng Y."/>
            <person name="Halpern A.L."/>
            <person name="Hillier L.W."/>
            <person name="Huang X."/>
            <person name="Minx P."/>
            <person name="Nelson J.O."/>
            <person name="Pepin K.H."/>
            <person name="Qin X."/>
            <person name="Sutton G.G."/>
            <person name="Venter E."/>
            <person name="Walenz B.P."/>
            <person name="Wallis J.W."/>
            <person name="Worley K.C."/>
            <person name="Yang S.-P."/>
            <person name="Jones S.M."/>
            <person name="Marra M.A."/>
            <person name="Rocchi M."/>
            <person name="Schein J.E."/>
            <person name="Baertsch R."/>
            <person name="Clarke L."/>
            <person name="Csuros M."/>
            <person name="Glasscock J."/>
            <person name="Harris R.A."/>
            <person name="Havlak P."/>
            <person name="Jackson A.R."/>
            <person name="Jiang H."/>
            <person name="Liu Y."/>
            <person name="Messina D.N."/>
            <person name="Shen Y."/>
            <person name="Song H.X.-Z."/>
            <person name="Wylie T."/>
            <person name="Zhang L."/>
            <person name="Birney E."/>
            <person name="Han K."/>
            <person name="Konkel M.K."/>
            <person name="Lee J."/>
            <person name="Smit A.F.A."/>
            <person name="Ullmer B."/>
            <person name="Wang H."/>
            <person name="Xing J."/>
            <person name="Burhans R."/>
            <person name="Cheng Z."/>
            <person name="Karro J.E."/>
            <person name="Ma J."/>
            <person name="Raney B."/>
            <person name="She X."/>
            <person name="Cox M.J."/>
            <person name="Demuth J.P."/>
            <person name="Dumas L.J."/>
            <person name="Han S.-G."/>
            <person name="Hopkins J."/>
            <person name="Karimpour-Fard A."/>
            <person name="Kim Y.H."/>
            <person name="Pollack J.R."/>
            <person name="Vinar T."/>
            <person name="Addo-Quaye C."/>
            <person name="Degenhardt J."/>
            <person name="Denby A."/>
            <person name="Hubisz M.J."/>
            <person name="Indap A."/>
            <person name="Kosiol C."/>
            <person name="Lahn B.T."/>
            <person name="Lawson H.A."/>
            <person name="Marklein A."/>
            <person name="Nielsen R."/>
            <person name="Vallender E.J."/>
            <person name="Clark A.G."/>
            <person name="Ferguson B."/>
            <person name="Hernandez R.D."/>
            <person name="Hirani K."/>
            <person name="Kehrer-Sawatzki H."/>
            <person name="Kolb J."/>
            <person name="Patil S."/>
            <person name="Pu L.-L."/>
            <person name="Ren Y."/>
            <person name="Smith D.G."/>
            <person name="Wheeler D.A."/>
            <person name="Schenck I."/>
            <person name="Ball E.V."/>
            <person name="Chen R."/>
            <person name="Cooper D.N."/>
            <person name="Giardine B."/>
            <person name="Hsu F."/>
            <person name="Kent W.J."/>
            <person name="Lesk A."/>
            <person name="Nelson D.L."/>
            <person name="O'brien W.E."/>
            <person name="Pruefer K."/>
            <person name="Stenson P.D."/>
            <person name="Wallace J.C."/>
            <person name="Ke H."/>
            <person name="Liu X.-M."/>
            <person name="Wang P."/>
            <person name="Xiang A.P."/>
            <person name="Yang F."/>
            <person name="Barber G.P."/>
            <person name="Haussler D."/>
            <person name="Karolchik D."/>
            <person name="Kern A.D."/>
            <person name="Kuhn R.M."/>
            <person name="Smith K.E."/>
            <person name="Zwieg A.S."/>
        </authorList>
    </citation>
    <scope>NUCLEOTIDE SEQUENCE [LARGE SCALE GENOMIC DNA]</scope>
    <source>
        <strain evidence="3">17573</strain>
    </source>
</reference>
<dbReference type="Bgee" id="ENSMMUG00000048875">
    <property type="expression patterns" value="Expressed in testis and 5 other cell types or tissues"/>
</dbReference>
<dbReference type="AlphaFoldDB" id="A0A5F8AIH9"/>
<dbReference type="Pfam" id="PF15732">
    <property type="entry name" value="DUF4681"/>
    <property type="match status" value="1"/>
</dbReference>
<evidence type="ECO:0000313" key="2">
    <source>
        <dbReference type="Ensembl" id="ENSMMUP00000077202.1"/>
    </source>
</evidence>
<evidence type="ECO:0000256" key="1">
    <source>
        <dbReference type="SAM" id="MobiDB-lite"/>
    </source>
</evidence>
<accession>A0A5F8AIH9</accession>
<protein>
    <submittedName>
        <fullName evidence="2">Uncharacterized protein</fullName>
    </submittedName>
</protein>
<dbReference type="OMA" id="ARLIWEQ"/>
<organism evidence="2 3">
    <name type="scientific">Macaca mulatta</name>
    <name type="common">Rhesus macaque</name>
    <dbReference type="NCBI Taxonomy" id="9544"/>
    <lineage>
        <taxon>Eukaryota</taxon>
        <taxon>Metazoa</taxon>
        <taxon>Chordata</taxon>
        <taxon>Craniata</taxon>
        <taxon>Vertebrata</taxon>
        <taxon>Euteleostomi</taxon>
        <taxon>Mammalia</taxon>
        <taxon>Eutheria</taxon>
        <taxon>Euarchontoglires</taxon>
        <taxon>Primates</taxon>
        <taxon>Haplorrhini</taxon>
        <taxon>Catarrhini</taxon>
        <taxon>Cercopithecidae</taxon>
        <taxon>Cercopithecinae</taxon>
        <taxon>Macaca</taxon>
    </lineage>
</organism>
<dbReference type="InParanoid" id="A0A5F8AIH9"/>
<gene>
    <name evidence="2" type="primary">C11H12orf54</name>
</gene>
<evidence type="ECO:0000313" key="3">
    <source>
        <dbReference type="Proteomes" id="UP000006718"/>
    </source>
</evidence>
<dbReference type="Ensembl" id="ENSMMUT00000109751.1">
    <property type="protein sequence ID" value="ENSMMUP00000077202.1"/>
    <property type="gene ID" value="ENSMMUG00000048875.2"/>
</dbReference>
<dbReference type="VEuPathDB" id="HostDB:ENSMMUG00000048875"/>
<sequence>SHKVLKRARLIWEQEAVVRWGSKRKKSRGEGVGQSVIWGTKQGPGAISIFSSRVLGFCLRTNGTASLPGSRTKGRNDLQAAEKERQVTITETLWDQVLTVFKDIQKELQEDAQIRDKRAPFQGMSNCSVTPMTSAPRTGSVRPPDSSMTPKLRRLQFNSGEKPSGGCVHNLKTQLFSQSPYYPGP</sequence>
<reference evidence="2" key="3">
    <citation type="submission" date="2025-08" db="UniProtKB">
        <authorList>
            <consortium name="Ensembl"/>
        </authorList>
    </citation>
    <scope>IDENTIFICATION</scope>
    <source>
        <strain evidence="2">17573</strain>
    </source>
</reference>
<feature type="compositionally biased region" description="Polar residues" evidence="1">
    <location>
        <begin position="123"/>
        <end position="137"/>
    </location>
</feature>
<proteinExistence type="predicted"/>
<dbReference type="GeneTree" id="ENSGT00390000014843"/>
<dbReference type="Proteomes" id="UP000006718">
    <property type="component" value="Chromosome 11"/>
</dbReference>
<feature type="region of interest" description="Disordered" evidence="1">
    <location>
        <begin position="120"/>
        <end position="168"/>
    </location>
</feature>
<reference evidence="2" key="2">
    <citation type="submission" date="2019-01" db="EMBL/GenBank/DDBJ databases">
        <authorList>
            <person name="Graves T."/>
            <person name="Eichler E.E."/>
            <person name="Wilson R.K."/>
        </authorList>
    </citation>
    <scope>NUCLEOTIDE SEQUENCE [LARGE SCALE GENOMIC DNA]</scope>
    <source>
        <strain evidence="2">17573</strain>
    </source>
</reference>
<dbReference type="ExpressionAtlas" id="A0A5F8AIH9">
    <property type="expression patterns" value="baseline"/>
</dbReference>
<name>A0A5F8AIH9_MACMU</name>
<keyword evidence="3" id="KW-1185">Reference proteome</keyword>